<dbReference type="SMART" id="SM00700">
    <property type="entry name" value="JHBP"/>
    <property type="match status" value="1"/>
</dbReference>
<dbReference type="InterPro" id="IPR010562">
    <property type="entry name" value="Haemolymph_juvenile_hormone-bd"/>
</dbReference>
<dbReference type="FunFam" id="3.15.10.30:FF:000001">
    <property type="entry name" value="Takeout-like protein 1"/>
    <property type="match status" value="1"/>
</dbReference>
<keyword evidence="5" id="KW-1185">Reference proteome</keyword>
<evidence type="ECO:0000313" key="5">
    <source>
        <dbReference type="Proteomes" id="UP000504635"/>
    </source>
</evidence>
<proteinExistence type="inferred from homology"/>
<dbReference type="GeneID" id="115876071"/>
<protein>
    <submittedName>
        <fullName evidence="6">Protein takeout-like</fullName>
    </submittedName>
</protein>
<dbReference type="AlphaFoldDB" id="A0A6J2X8U6"/>
<dbReference type="PANTHER" id="PTHR11008">
    <property type="entry name" value="PROTEIN TAKEOUT-LIKE PROTEIN"/>
    <property type="match status" value="1"/>
</dbReference>
<feature type="signal peptide" evidence="4">
    <location>
        <begin position="1"/>
        <end position="18"/>
    </location>
</feature>
<evidence type="ECO:0000256" key="2">
    <source>
        <dbReference type="ARBA" id="ARBA00023108"/>
    </source>
</evidence>
<comment type="similarity">
    <text evidence="3">Belongs to the TO family.</text>
</comment>
<dbReference type="RefSeq" id="XP_030747616.1">
    <property type="nucleotide sequence ID" value="XM_030891756.1"/>
</dbReference>
<dbReference type="GO" id="GO:0007623">
    <property type="term" value="P:circadian rhythm"/>
    <property type="evidence" value="ECO:0007669"/>
    <property type="project" value="UniProtKB-ARBA"/>
</dbReference>
<dbReference type="Pfam" id="PF06585">
    <property type="entry name" value="JHBP"/>
    <property type="match status" value="1"/>
</dbReference>
<dbReference type="PANTHER" id="PTHR11008:SF32">
    <property type="entry name" value="CIRCADIAN CLOCK-CONTROLLED PROTEIN DAYWAKE-RELATED"/>
    <property type="match status" value="1"/>
</dbReference>
<dbReference type="Gene3D" id="3.15.10.30">
    <property type="entry name" value="Haemolymph juvenile hormone binding protein"/>
    <property type="match status" value="1"/>
</dbReference>
<evidence type="ECO:0000256" key="3">
    <source>
        <dbReference type="ARBA" id="ARBA00060902"/>
    </source>
</evidence>
<evidence type="ECO:0000313" key="6">
    <source>
        <dbReference type="RefSeq" id="XP_030747616.1"/>
    </source>
</evidence>
<evidence type="ECO:0000256" key="1">
    <source>
        <dbReference type="ARBA" id="ARBA00022729"/>
    </source>
</evidence>
<dbReference type="Proteomes" id="UP000504635">
    <property type="component" value="Unplaced"/>
</dbReference>
<sequence length="245" mass="28382">MENIVILICTLIFYQASAVVFFPPEVEFCQRDENLSECYKEQITKCFKIFKSGSQQLGIPKLDPFYVPKVDISGSPGQSIALNQSYYNMYTYGISTSYIDESRVDLDKCYWSLLVTTPVIRIETDYHFNGKVLLLPIDSQGKCNVTIINLRNHHQSWCERYKKKGKSHIRITNYTMNMLADDARFDFQPAEENSIIEKVIDTVNEESIDTFNDLKIGFQEIWSALHMQTANNVFSKIPDDELFPY</sequence>
<dbReference type="OrthoDB" id="8182977at2759"/>
<organism evidence="5 6">
    <name type="scientific">Sitophilus oryzae</name>
    <name type="common">Rice weevil</name>
    <name type="synonym">Curculio oryzae</name>
    <dbReference type="NCBI Taxonomy" id="7048"/>
    <lineage>
        <taxon>Eukaryota</taxon>
        <taxon>Metazoa</taxon>
        <taxon>Ecdysozoa</taxon>
        <taxon>Arthropoda</taxon>
        <taxon>Hexapoda</taxon>
        <taxon>Insecta</taxon>
        <taxon>Pterygota</taxon>
        <taxon>Neoptera</taxon>
        <taxon>Endopterygota</taxon>
        <taxon>Coleoptera</taxon>
        <taxon>Polyphaga</taxon>
        <taxon>Cucujiformia</taxon>
        <taxon>Curculionidae</taxon>
        <taxon>Dryophthorinae</taxon>
        <taxon>Sitophilus</taxon>
    </lineage>
</organism>
<name>A0A6J2X8U6_SITOR</name>
<keyword evidence="1 4" id="KW-0732">Signal</keyword>
<dbReference type="InParanoid" id="A0A6J2X8U6"/>
<reference evidence="6" key="1">
    <citation type="submission" date="2025-08" db="UniProtKB">
        <authorList>
            <consortium name="RefSeq"/>
        </authorList>
    </citation>
    <scope>IDENTIFICATION</scope>
    <source>
        <tissue evidence="6">Gonads</tissue>
    </source>
</reference>
<dbReference type="InterPro" id="IPR038606">
    <property type="entry name" value="To_sf"/>
</dbReference>
<gene>
    <name evidence="6" type="primary">LOC115876071</name>
</gene>
<keyword evidence="2" id="KW-0090">Biological rhythms</keyword>
<dbReference type="KEGG" id="soy:115876071"/>
<evidence type="ECO:0000256" key="4">
    <source>
        <dbReference type="SAM" id="SignalP"/>
    </source>
</evidence>
<dbReference type="GO" id="GO:0005615">
    <property type="term" value="C:extracellular space"/>
    <property type="evidence" value="ECO:0007669"/>
    <property type="project" value="TreeGrafter"/>
</dbReference>
<feature type="chain" id="PRO_5026711248" evidence="4">
    <location>
        <begin position="19"/>
        <end position="245"/>
    </location>
</feature>
<accession>A0A6J2X8U6</accession>